<protein>
    <submittedName>
        <fullName evidence="2">Uncharacterized protein</fullName>
    </submittedName>
</protein>
<name>A0ABX6QYA0_9VIBR</name>
<proteinExistence type="predicted"/>
<dbReference type="Proteomes" id="UP000515264">
    <property type="component" value="Chromosome 1"/>
</dbReference>
<organism evidence="2 3">
    <name type="scientific">Vibrio spartinae</name>
    <dbReference type="NCBI Taxonomy" id="1918945"/>
    <lineage>
        <taxon>Bacteria</taxon>
        <taxon>Pseudomonadati</taxon>
        <taxon>Pseudomonadota</taxon>
        <taxon>Gammaproteobacteria</taxon>
        <taxon>Vibrionales</taxon>
        <taxon>Vibrionaceae</taxon>
        <taxon>Vibrio</taxon>
    </lineage>
</organism>
<gene>
    <name evidence="2" type="ORF">Vspart_01441</name>
</gene>
<dbReference type="EMBL" id="CP046268">
    <property type="protein sequence ID" value="QMV14189.1"/>
    <property type="molecule type" value="Genomic_DNA"/>
</dbReference>
<evidence type="ECO:0000313" key="2">
    <source>
        <dbReference type="EMBL" id="QMV14189.1"/>
    </source>
</evidence>
<keyword evidence="1" id="KW-0732">Signal</keyword>
<keyword evidence="3" id="KW-1185">Reference proteome</keyword>
<feature type="signal peptide" evidence="1">
    <location>
        <begin position="1"/>
        <end position="19"/>
    </location>
</feature>
<accession>A0ABX6QYA0</accession>
<feature type="chain" id="PRO_5047348656" evidence="1">
    <location>
        <begin position="20"/>
        <end position="103"/>
    </location>
</feature>
<reference evidence="2 3" key="1">
    <citation type="journal article" date="2020" name="J. Nat. Prod.">
        <title>Genomics-Metabolomics Profiling Disclosed Marine Vibrio spartinae 3.6 as a Producer of a New Branched Side Chain Prodigiosin.</title>
        <authorList>
            <person name="Vitale G.A."/>
            <person name="Sciarretta M."/>
            <person name="Palma Esposito F."/>
            <person name="January G.G."/>
            <person name="Giaccio M."/>
            <person name="Bunk B."/>
            <person name="Sproer C."/>
            <person name="Bajerski F."/>
            <person name="Power D."/>
            <person name="Festa C."/>
            <person name="Monti M.C."/>
            <person name="D'Auria M.V."/>
            <person name="de Pascale D."/>
        </authorList>
    </citation>
    <scope>NUCLEOTIDE SEQUENCE [LARGE SCALE GENOMIC DNA]</scope>
    <source>
        <strain evidence="2 3">3.6</strain>
    </source>
</reference>
<dbReference type="RefSeq" id="WP_182288484.1">
    <property type="nucleotide sequence ID" value="NZ_CP046268.1"/>
</dbReference>
<sequence>MVNRYFILLLIFSSFGVFSNTKLNNTELYVVPGNQEWELVSYTRNACKVCTSDIYVKSGQVKINNTWIEGSFNFALNKNMKVIFSSNTKFFLGDVVKELEIKE</sequence>
<evidence type="ECO:0000313" key="3">
    <source>
        <dbReference type="Proteomes" id="UP000515264"/>
    </source>
</evidence>
<evidence type="ECO:0000256" key="1">
    <source>
        <dbReference type="SAM" id="SignalP"/>
    </source>
</evidence>